<dbReference type="AlphaFoldDB" id="A0A8X8DJN4"/>
<dbReference type="FunFam" id="3.40.50.1820:FF:000072">
    <property type="entry name" value="Serine carboxypeptidase-like 19"/>
    <property type="match status" value="1"/>
</dbReference>
<reference evidence="2" key="1">
    <citation type="journal article" date="2020" name="bioRxiv">
        <title>Hybrid origin of Populus tomentosa Carr. identified through genome sequencing and phylogenomic analysis.</title>
        <authorList>
            <person name="An X."/>
            <person name="Gao K."/>
            <person name="Chen Z."/>
            <person name="Li J."/>
            <person name="Yang X."/>
            <person name="Yang X."/>
            <person name="Zhou J."/>
            <person name="Guo T."/>
            <person name="Zhao T."/>
            <person name="Huang S."/>
            <person name="Miao D."/>
            <person name="Khan W.U."/>
            <person name="Rao P."/>
            <person name="Ye M."/>
            <person name="Lei B."/>
            <person name="Liao W."/>
            <person name="Wang J."/>
            <person name="Ji L."/>
            <person name="Li Y."/>
            <person name="Guo B."/>
            <person name="Mustafa N.S."/>
            <person name="Li S."/>
            <person name="Yun Q."/>
            <person name="Keller S.R."/>
            <person name="Mao J."/>
            <person name="Zhang R."/>
            <person name="Strauss S.H."/>
        </authorList>
    </citation>
    <scope>NUCLEOTIDE SEQUENCE</scope>
    <source>
        <strain evidence="2">GM15</strain>
        <tissue evidence="2">Leaf</tissue>
    </source>
</reference>
<organism evidence="2 3">
    <name type="scientific">Populus tomentosa</name>
    <name type="common">Chinese white poplar</name>
    <dbReference type="NCBI Taxonomy" id="118781"/>
    <lineage>
        <taxon>Eukaryota</taxon>
        <taxon>Viridiplantae</taxon>
        <taxon>Streptophyta</taxon>
        <taxon>Embryophyta</taxon>
        <taxon>Tracheophyta</taxon>
        <taxon>Spermatophyta</taxon>
        <taxon>Magnoliopsida</taxon>
        <taxon>eudicotyledons</taxon>
        <taxon>Gunneridae</taxon>
        <taxon>Pentapetalae</taxon>
        <taxon>rosids</taxon>
        <taxon>fabids</taxon>
        <taxon>Malpighiales</taxon>
        <taxon>Salicaceae</taxon>
        <taxon>Saliceae</taxon>
        <taxon>Populus</taxon>
    </lineage>
</organism>
<name>A0A8X8DJN4_POPTO</name>
<evidence type="ECO:0000256" key="1">
    <source>
        <dbReference type="SAM" id="SignalP"/>
    </source>
</evidence>
<keyword evidence="1" id="KW-0732">Signal</keyword>
<dbReference type="GO" id="GO:0016747">
    <property type="term" value="F:acyltransferase activity, transferring groups other than amino-acyl groups"/>
    <property type="evidence" value="ECO:0007669"/>
    <property type="project" value="TreeGrafter"/>
</dbReference>
<dbReference type="InterPro" id="IPR001563">
    <property type="entry name" value="Peptidase_S10"/>
</dbReference>
<evidence type="ECO:0008006" key="4">
    <source>
        <dbReference type="Google" id="ProtNLM"/>
    </source>
</evidence>
<dbReference type="GO" id="GO:0004185">
    <property type="term" value="F:serine-type carboxypeptidase activity"/>
    <property type="evidence" value="ECO:0007669"/>
    <property type="project" value="InterPro"/>
</dbReference>
<dbReference type="EMBL" id="JAAWWB010000001">
    <property type="protein sequence ID" value="KAG6793214.1"/>
    <property type="molecule type" value="Genomic_DNA"/>
</dbReference>
<dbReference type="OrthoDB" id="1464862at2759"/>
<proteinExistence type="predicted"/>
<dbReference type="PANTHER" id="PTHR11802:SF400">
    <property type="entry name" value="SERINE CARBOXYPEPTIDASE-LIKE PROTEIN"/>
    <property type="match status" value="1"/>
</dbReference>
<protein>
    <recommendedName>
        <fullName evidence="4">Serine carboxypeptidase-like 18</fullName>
    </recommendedName>
</protein>
<comment type="caution">
    <text evidence="2">The sequence shown here is derived from an EMBL/GenBank/DDBJ whole genome shotgun (WGS) entry which is preliminary data.</text>
</comment>
<dbReference type="Pfam" id="PF00450">
    <property type="entry name" value="Peptidase_S10"/>
    <property type="match status" value="1"/>
</dbReference>
<accession>A0A8X8DJN4</accession>
<sequence>MPFIYMKSIVICFSLQLLFSLFVHGLPGSIVETLPGFEGVLPFKLETGYVRVNASELFYLFVESQGKPLEDPLLVYLVGGPGCSALTGFFFQVGPLIFNTTDYLGGLPELLYNPYSWTKTASIIFIDYPVSTGYSYATRSEGYHMTDTASAKLVHQFLRKWLIDHPKFTKIPFFVASDTYAGIITPIVAKEIFDGNEAGLQPHINLKGFVSGSPHTDTALEHNSRVPLAYRLALISRSLYESAKNSCKGNYVDVDPSNAPCLEDLEKINQCITQINKENILDPKCVRLSPNSNNEEQSRRFLKANSQRFPVLSSKIQDYWCQNFEYVLVDVWANDERVRDALHVRRGTVTTWYTCNSFLQDVLYTYNVFTAVDYYQNLTRKGLQILIYSGDHDMVVPYISTEKWINSLNITVDTDWRPWFVQGQVAGYTVKYSNYGFRLTFATLKVTEPSALNIILVLFLGRSKVEANDMIDLCTYRGPVTLLLSTRLDGVITCLKGGSIIIHCKWQVSKVVDGVKNCPSLVKTILGQPEKA</sequence>
<dbReference type="PANTHER" id="PTHR11802">
    <property type="entry name" value="SERINE PROTEASE FAMILY S10 SERINE CARBOXYPEPTIDASE"/>
    <property type="match status" value="1"/>
</dbReference>
<dbReference type="Proteomes" id="UP000886885">
    <property type="component" value="Chromosome 1A"/>
</dbReference>
<feature type="signal peptide" evidence="1">
    <location>
        <begin position="1"/>
        <end position="25"/>
    </location>
</feature>
<dbReference type="GO" id="GO:0006508">
    <property type="term" value="P:proteolysis"/>
    <property type="evidence" value="ECO:0007669"/>
    <property type="project" value="InterPro"/>
</dbReference>
<keyword evidence="3" id="KW-1185">Reference proteome</keyword>
<evidence type="ECO:0000313" key="3">
    <source>
        <dbReference type="Proteomes" id="UP000886885"/>
    </source>
</evidence>
<gene>
    <name evidence="2" type="ORF">POTOM_002409</name>
</gene>
<evidence type="ECO:0000313" key="2">
    <source>
        <dbReference type="EMBL" id="KAG6793214.1"/>
    </source>
</evidence>
<feature type="chain" id="PRO_5036463972" description="Serine carboxypeptidase-like 18" evidence="1">
    <location>
        <begin position="26"/>
        <end position="532"/>
    </location>
</feature>
<dbReference type="GO" id="GO:0019748">
    <property type="term" value="P:secondary metabolic process"/>
    <property type="evidence" value="ECO:0007669"/>
    <property type="project" value="TreeGrafter"/>
</dbReference>